<keyword evidence="9" id="KW-0675">Receptor</keyword>
<keyword evidence="2 6" id="KW-0812">Transmembrane</keyword>
<feature type="transmembrane region" description="Helical" evidence="6">
    <location>
        <begin position="193"/>
        <end position="213"/>
    </location>
</feature>
<feature type="transmembrane region" description="Helical" evidence="6">
    <location>
        <begin position="542"/>
        <end position="564"/>
    </location>
</feature>
<feature type="transmembrane region" description="Helical" evidence="6">
    <location>
        <begin position="36"/>
        <end position="59"/>
    </location>
</feature>
<feature type="compositionally biased region" description="Polar residues" evidence="5">
    <location>
        <begin position="298"/>
        <end position="317"/>
    </location>
</feature>
<dbReference type="PANTHER" id="PTHR23112:SF37">
    <property type="entry name" value="G PROTEIN-COUPLED RECEPTOR GPR1"/>
    <property type="match status" value="1"/>
</dbReference>
<organism evidence="9 10">
    <name type="scientific">Rhypophila decipiens</name>
    <dbReference type="NCBI Taxonomy" id="261697"/>
    <lineage>
        <taxon>Eukaryota</taxon>
        <taxon>Fungi</taxon>
        <taxon>Dikarya</taxon>
        <taxon>Ascomycota</taxon>
        <taxon>Pezizomycotina</taxon>
        <taxon>Sordariomycetes</taxon>
        <taxon>Sordariomycetidae</taxon>
        <taxon>Sordariales</taxon>
        <taxon>Naviculisporaceae</taxon>
        <taxon>Rhypophila</taxon>
    </lineage>
</organism>
<reference evidence="9" key="1">
    <citation type="journal article" date="2023" name="Mol. Phylogenet. Evol.">
        <title>Genome-scale phylogeny and comparative genomics of the fungal order Sordariales.</title>
        <authorList>
            <person name="Hensen N."/>
            <person name="Bonometti L."/>
            <person name="Westerberg I."/>
            <person name="Brannstrom I.O."/>
            <person name="Guillou S."/>
            <person name="Cros-Aarteil S."/>
            <person name="Calhoun S."/>
            <person name="Haridas S."/>
            <person name="Kuo A."/>
            <person name="Mondo S."/>
            <person name="Pangilinan J."/>
            <person name="Riley R."/>
            <person name="LaButti K."/>
            <person name="Andreopoulos B."/>
            <person name="Lipzen A."/>
            <person name="Chen C."/>
            <person name="Yan M."/>
            <person name="Daum C."/>
            <person name="Ng V."/>
            <person name="Clum A."/>
            <person name="Steindorff A."/>
            <person name="Ohm R.A."/>
            <person name="Martin F."/>
            <person name="Silar P."/>
            <person name="Natvig D.O."/>
            <person name="Lalanne C."/>
            <person name="Gautier V."/>
            <person name="Ament-Velasquez S.L."/>
            <person name="Kruys A."/>
            <person name="Hutchinson M.I."/>
            <person name="Powell A.J."/>
            <person name="Barry K."/>
            <person name="Miller A.N."/>
            <person name="Grigoriev I.V."/>
            <person name="Debuchy R."/>
            <person name="Gladieux P."/>
            <person name="Hiltunen Thoren M."/>
            <person name="Johannesson H."/>
        </authorList>
    </citation>
    <scope>NUCLEOTIDE SEQUENCE</scope>
    <source>
        <strain evidence="9">PSN293</strain>
    </source>
</reference>
<dbReference type="Proteomes" id="UP001301769">
    <property type="component" value="Unassembled WGS sequence"/>
</dbReference>
<accession>A0AAN6Y7D3</accession>
<feature type="transmembrane region" description="Helical" evidence="6">
    <location>
        <begin position="147"/>
        <end position="165"/>
    </location>
</feature>
<keyword evidence="4 6" id="KW-0472">Membrane</keyword>
<dbReference type="Pfam" id="PF11710">
    <property type="entry name" value="Git3"/>
    <property type="match status" value="1"/>
</dbReference>
<feature type="transmembrane region" description="Helical" evidence="6">
    <location>
        <begin position="79"/>
        <end position="98"/>
    </location>
</feature>
<comment type="subcellular location">
    <subcellularLocation>
        <location evidence="1">Membrane</location>
        <topology evidence="1">Multi-pass membrane protein</topology>
    </subcellularLocation>
</comment>
<keyword evidence="3 6" id="KW-1133">Transmembrane helix</keyword>
<evidence type="ECO:0000313" key="10">
    <source>
        <dbReference type="Proteomes" id="UP001301769"/>
    </source>
</evidence>
<feature type="domain" description="G protein-coupled receptor GPR1/2/3 C-terminal" evidence="8">
    <location>
        <begin position="497"/>
        <end position="571"/>
    </location>
</feature>
<protein>
    <submittedName>
        <fullName evidence="9">G protein-coupled glucose receptor regulating Gpa2-domain-containing protein</fullName>
    </submittedName>
</protein>
<gene>
    <name evidence="9" type="ORF">QBC37DRAFT_163995</name>
</gene>
<feature type="transmembrane region" description="Helical" evidence="6">
    <location>
        <begin position="110"/>
        <end position="135"/>
    </location>
</feature>
<evidence type="ECO:0000256" key="6">
    <source>
        <dbReference type="SAM" id="Phobius"/>
    </source>
</evidence>
<dbReference type="InterPro" id="IPR022596">
    <property type="entry name" value="GPR1/2/3_C"/>
</dbReference>
<evidence type="ECO:0000256" key="4">
    <source>
        <dbReference type="ARBA" id="ARBA00023136"/>
    </source>
</evidence>
<feature type="compositionally biased region" description="Polar residues" evidence="5">
    <location>
        <begin position="730"/>
        <end position="741"/>
    </location>
</feature>
<comment type="caution">
    <text evidence="9">The sequence shown here is derived from an EMBL/GenBank/DDBJ whole genome shotgun (WGS) entry which is preliminary data.</text>
</comment>
<evidence type="ECO:0000313" key="9">
    <source>
        <dbReference type="EMBL" id="KAK4213809.1"/>
    </source>
</evidence>
<dbReference type="Gene3D" id="1.20.1070.10">
    <property type="entry name" value="Rhodopsin 7-helix transmembrane proteins"/>
    <property type="match status" value="1"/>
</dbReference>
<dbReference type="GO" id="GO:0004930">
    <property type="term" value="F:G protein-coupled receptor activity"/>
    <property type="evidence" value="ECO:0007669"/>
    <property type="project" value="TreeGrafter"/>
</dbReference>
<feature type="compositionally biased region" description="Low complexity" evidence="5">
    <location>
        <begin position="440"/>
        <end position="455"/>
    </location>
</feature>
<feature type="transmembrane region" description="Helical" evidence="6">
    <location>
        <begin position="509"/>
        <end position="530"/>
    </location>
</feature>
<feature type="region of interest" description="Disordered" evidence="5">
    <location>
        <begin position="247"/>
        <end position="393"/>
    </location>
</feature>
<evidence type="ECO:0000256" key="5">
    <source>
        <dbReference type="SAM" id="MobiDB-lite"/>
    </source>
</evidence>
<reference evidence="9" key="2">
    <citation type="submission" date="2023-05" db="EMBL/GenBank/DDBJ databases">
        <authorList>
            <consortium name="Lawrence Berkeley National Laboratory"/>
            <person name="Steindorff A."/>
            <person name="Hensen N."/>
            <person name="Bonometti L."/>
            <person name="Westerberg I."/>
            <person name="Brannstrom I.O."/>
            <person name="Guillou S."/>
            <person name="Cros-Aarteil S."/>
            <person name="Calhoun S."/>
            <person name="Haridas S."/>
            <person name="Kuo A."/>
            <person name="Mondo S."/>
            <person name="Pangilinan J."/>
            <person name="Riley R."/>
            <person name="Labutti K."/>
            <person name="Andreopoulos B."/>
            <person name="Lipzen A."/>
            <person name="Chen C."/>
            <person name="Yanf M."/>
            <person name="Daum C."/>
            <person name="Ng V."/>
            <person name="Clum A."/>
            <person name="Ohm R."/>
            <person name="Martin F."/>
            <person name="Silar P."/>
            <person name="Natvig D."/>
            <person name="Lalanne C."/>
            <person name="Gautier V."/>
            <person name="Ament-Velasquez S.L."/>
            <person name="Kruys A."/>
            <person name="Hutchinson M.I."/>
            <person name="Powell A.J."/>
            <person name="Barry K."/>
            <person name="Miller A.N."/>
            <person name="Grigoriev I.V."/>
            <person name="Debuchy R."/>
            <person name="Gladieux P."/>
            <person name="Thoren M.H."/>
            <person name="Johannesson H."/>
        </authorList>
    </citation>
    <scope>NUCLEOTIDE SEQUENCE</scope>
    <source>
        <strain evidence="9">PSN293</strain>
    </source>
</reference>
<dbReference type="GO" id="GO:0007189">
    <property type="term" value="P:adenylate cyclase-activating G protein-coupled receptor signaling pathway"/>
    <property type="evidence" value="ECO:0007669"/>
    <property type="project" value="TreeGrafter"/>
</dbReference>
<name>A0AAN6Y7D3_9PEZI</name>
<dbReference type="SUPFAM" id="SSF81321">
    <property type="entry name" value="Family A G protein-coupled receptor-like"/>
    <property type="match status" value="1"/>
</dbReference>
<feature type="region of interest" description="Disordered" evidence="5">
    <location>
        <begin position="222"/>
        <end position="241"/>
    </location>
</feature>
<feature type="region of interest" description="Disordered" evidence="5">
    <location>
        <begin position="414"/>
        <end position="456"/>
    </location>
</feature>
<sequence>MVLLGALLERAIGFQHDVTTREAAAQPQQPKHVVDLLTILSLAVSSISIIATLTTLYWFLKMRRSFRHELIMLLIQSDFVKSVAFFVFPIVTLIRGPVESSSPFCQLSGFALAVGIESADIAVLLIAVHSVMYIFRPRSGLYPYRRTAYMIYYLFPLAMGCLAFVDGSGYRNVGHYCYLRTDNGWARMALSWVPRYIIGISIVFIYAFVYLYVRKRMGDYGRRSSTTMPYPPSPGYRDSEVPPTPPIAYHGLLSSAPNSRRGSAADSIVKGQNRGSLSSVSTLRLEHAPNSGTGGEQGTKSTSRPSRAVHWNNNWSGFSFDKQPGTSSAALFEDDEQDPLAPGRPSISSPLPVHSPANLHHRQSISQDPSDTLPAARYPAGRRGSLSTPAVGDRSFMSDKRARHVSFPTLIPLEDRRGSTSSATNLEHRLSLPSTEHTESTTASSTTATSSTLTAKNDVQPTIALPSPPLLPPHRQASPDLVATDTFGGDDYAGVTKNREKIRRQLRSLIVYPLAYMFIWVFPFVSHVMGYDDTLNPADPKWLLVVSFISLCIQGTVDSLLFAIREQPWRYARGKFWTAVGNRLGSYVNFWARDAGWGWRWRGDGVRGGAAGRTREEMLVDGRLARERRQEEIMFERARAGRIAGSGGMGGGYFSGAWNANVMKGWTRVPRGRGSVDVIGMPAAVKTRREWWDVDPLDGAMSDEDEDMRIRRGDDDVEGFAALGYRDCDGNTSPSSGTQSEGEGRRVSQPAG</sequence>
<keyword evidence="10" id="KW-1185">Reference proteome</keyword>
<dbReference type="InterPro" id="IPR023041">
    <property type="entry name" value="Glucose_rcpt_Git3-like_N"/>
</dbReference>
<dbReference type="GO" id="GO:0005886">
    <property type="term" value="C:plasma membrane"/>
    <property type="evidence" value="ECO:0007669"/>
    <property type="project" value="TreeGrafter"/>
</dbReference>
<dbReference type="Pfam" id="PF11970">
    <property type="entry name" value="GPR_Gpa2_C"/>
    <property type="match status" value="1"/>
</dbReference>
<dbReference type="AlphaFoldDB" id="A0AAN6Y7D3"/>
<feature type="region of interest" description="Disordered" evidence="5">
    <location>
        <begin position="724"/>
        <end position="752"/>
    </location>
</feature>
<evidence type="ECO:0000256" key="1">
    <source>
        <dbReference type="ARBA" id="ARBA00004141"/>
    </source>
</evidence>
<feature type="compositionally biased region" description="Polar residues" evidence="5">
    <location>
        <begin position="273"/>
        <end position="282"/>
    </location>
</feature>
<proteinExistence type="predicted"/>
<dbReference type="PANTHER" id="PTHR23112">
    <property type="entry name" value="G PROTEIN-COUPLED RECEPTOR 157-RELATED"/>
    <property type="match status" value="1"/>
</dbReference>
<feature type="domain" description="Glucose receptor Git3-like N-terminal" evidence="7">
    <location>
        <begin position="37"/>
        <end position="219"/>
    </location>
</feature>
<dbReference type="EMBL" id="MU858103">
    <property type="protein sequence ID" value="KAK4213809.1"/>
    <property type="molecule type" value="Genomic_DNA"/>
</dbReference>
<evidence type="ECO:0000256" key="2">
    <source>
        <dbReference type="ARBA" id="ARBA00022692"/>
    </source>
</evidence>
<evidence type="ECO:0000259" key="8">
    <source>
        <dbReference type="Pfam" id="PF11970"/>
    </source>
</evidence>
<evidence type="ECO:0000256" key="3">
    <source>
        <dbReference type="ARBA" id="ARBA00022989"/>
    </source>
</evidence>
<evidence type="ECO:0000259" key="7">
    <source>
        <dbReference type="Pfam" id="PF11710"/>
    </source>
</evidence>